<proteinExistence type="predicted"/>
<sequence length="80" mass="8643">MIGLCCWMERLGGESGSAALCLGRFTEQLRGQHSSKPRDESRDFESCALRRGLGGECQITGFAGVHVFGVIKLVISRGRG</sequence>
<organism evidence="1 2">
    <name type="scientific">Colletotrichum zoysiae</name>
    <dbReference type="NCBI Taxonomy" id="1216348"/>
    <lineage>
        <taxon>Eukaryota</taxon>
        <taxon>Fungi</taxon>
        <taxon>Dikarya</taxon>
        <taxon>Ascomycota</taxon>
        <taxon>Pezizomycotina</taxon>
        <taxon>Sordariomycetes</taxon>
        <taxon>Hypocreomycetidae</taxon>
        <taxon>Glomerellales</taxon>
        <taxon>Glomerellaceae</taxon>
        <taxon>Colletotrichum</taxon>
        <taxon>Colletotrichum graminicola species complex</taxon>
    </lineage>
</organism>
<gene>
    <name evidence="1" type="ORF">LX32DRAFT_636082</name>
</gene>
<accession>A0AAD9M5P8</accession>
<evidence type="ECO:0000313" key="2">
    <source>
        <dbReference type="Proteomes" id="UP001232148"/>
    </source>
</evidence>
<dbReference type="EMBL" id="MU842828">
    <property type="protein sequence ID" value="KAK2032757.1"/>
    <property type="molecule type" value="Genomic_DNA"/>
</dbReference>
<keyword evidence="2" id="KW-1185">Reference proteome</keyword>
<protein>
    <submittedName>
        <fullName evidence="1">Uncharacterized protein</fullName>
    </submittedName>
</protein>
<name>A0AAD9M5P8_9PEZI</name>
<evidence type="ECO:0000313" key="1">
    <source>
        <dbReference type="EMBL" id="KAK2032757.1"/>
    </source>
</evidence>
<comment type="caution">
    <text evidence="1">The sequence shown here is derived from an EMBL/GenBank/DDBJ whole genome shotgun (WGS) entry which is preliminary data.</text>
</comment>
<dbReference type="AlphaFoldDB" id="A0AAD9M5P8"/>
<dbReference type="Proteomes" id="UP001232148">
    <property type="component" value="Unassembled WGS sequence"/>
</dbReference>
<reference evidence="1" key="1">
    <citation type="submission" date="2021-06" db="EMBL/GenBank/DDBJ databases">
        <title>Comparative genomics, transcriptomics and evolutionary studies reveal genomic signatures of adaptation to plant cell wall in hemibiotrophic fungi.</title>
        <authorList>
            <consortium name="DOE Joint Genome Institute"/>
            <person name="Baroncelli R."/>
            <person name="Diaz J.F."/>
            <person name="Benocci T."/>
            <person name="Peng M."/>
            <person name="Battaglia E."/>
            <person name="Haridas S."/>
            <person name="Andreopoulos W."/>
            <person name="Labutti K."/>
            <person name="Pangilinan J."/>
            <person name="Floch G.L."/>
            <person name="Makela M.R."/>
            <person name="Henrissat B."/>
            <person name="Grigoriev I.V."/>
            <person name="Crouch J.A."/>
            <person name="De Vries R.P."/>
            <person name="Sukno S.A."/>
            <person name="Thon M.R."/>
        </authorList>
    </citation>
    <scope>NUCLEOTIDE SEQUENCE</scope>
    <source>
        <strain evidence="1">MAFF235873</strain>
    </source>
</reference>